<evidence type="ECO:0000313" key="2">
    <source>
        <dbReference type="EMBL" id="RAZ77839.1"/>
    </source>
</evidence>
<feature type="transmembrane region" description="Helical" evidence="1">
    <location>
        <begin position="124"/>
        <end position="141"/>
    </location>
</feature>
<comment type="caution">
    <text evidence="2">The sequence shown here is derived from an EMBL/GenBank/DDBJ whole genome shotgun (WGS) entry which is preliminary data.</text>
</comment>
<feature type="transmembrane region" description="Helical" evidence="1">
    <location>
        <begin position="170"/>
        <end position="189"/>
    </location>
</feature>
<keyword evidence="1" id="KW-1133">Transmembrane helix</keyword>
<protein>
    <submittedName>
        <fullName evidence="2">Uncharacterized protein</fullName>
    </submittedName>
</protein>
<feature type="transmembrane region" description="Helical" evidence="1">
    <location>
        <begin position="77"/>
        <end position="94"/>
    </location>
</feature>
<dbReference type="AlphaFoldDB" id="A0A365KXJ9"/>
<dbReference type="EMBL" id="QLZR01000003">
    <property type="protein sequence ID" value="RAZ77839.1"/>
    <property type="molecule type" value="Genomic_DNA"/>
</dbReference>
<feature type="transmembrane region" description="Helical" evidence="1">
    <location>
        <begin position="101"/>
        <end position="118"/>
    </location>
</feature>
<evidence type="ECO:0000313" key="3">
    <source>
        <dbReference type="Proteomes" id="UP000251002"/>
    </source>
</evidence>
<evidence type="ECO:0000256" key="1">
    <source>
        <dbReference type="SAM" id="Phobius"/>
    </source>
</evidence>
<name>A0A365KXJ9_9BACL</name>
<feature type="transmembrane region" description="Helical" evidence="1">
    <location>
        <begin position="53"/>
        <end position="71"/>
    </location>
</feature>
<feature type="transmembrane region" description="Helical" evidence="1">
    <location>
        <begin position="28"/>
        <end position="46"/>
    </location>
</feature>
<dbReference type="RefSeq" id="WP_112223566.1">
    <property type="nucleotide sequence ID" value="NZ_CP047673.1"/>
</dbReference>
<proteinExistence type="predicted"/>
<sequence length="197" mass="22140">MKQVLLYSATLIVAGVLSYLGEALFGAEWIFGLLTVFLFFLFLQGWKRWGRSPIGLVIITVCLLITLDGIFFVQYAATAICSLLMGLFLLPHFYKNKDGVAASAVFVFLNILICFLFVPNELMGWIFVTVTGITALIGFRYNLPFVRTCFVSLFGISAFFLLLFQLSEEIYMLSILAVLLVGFLIFAMYRMNRQAAA</sequence>
<gene>
    <name evidence="2" type="ORF">DP120_10185</name>
</gene>
<keyword evidence="3" id="KW-1185">Reference proteome</keyword>
<feature type="transmembrane region" description="Helical" evidence="1">
    <location>
        <begin position="148"/>
        <end position="164"/>
    </location>
</feature>
<keyword evidence="1" id="KW-0812">Transmembrane</keyword>
<keyword evidence="1" id="KW-0472">Membrane</keyword>
<organism evidence="2 3">
    <name type="scientific">Planococcus halotolerans</name>
    <dbReference type="NCBI Taxonomy" id="2233542"/>
    <lineage>
        <taxon>Bacteria</taxon>
        <taxon>Bacillati</taxon>
        <taxon>Bacillota</taxon>
        <taxon>Bacilli</taxon>
        <taxon>Bacillales</taxon>
        <taxon>Caryophanaceae</taxon>
        <taxon>Planococcus</taxon>
    </lineage>
</organism>
<dbReference type="Proteomes" id="UP000251002">
    <property type="component" value="Unassembled WGS sequence"/>
</dbReference>
<reference evidence="2 3" key="1">
    <citation type="submission" date="2018-06" db="EMBL/GenBank/DDBJ databases">
        <title>The draft genome sequences of strains SCU63 and S1.</title>
        <authorList>
            <person name="Gan L."/>
        </authorList>
    </citation>
    <scope>NUCLEOTIDE SEQUENCE [LARGE SCALE GENOMIC DNA]</scope>
    <source>
        <strain evidence="2 3">SCU63</strain>
    </source>
</reference>
<accession>A0A365KXJ9</accession>